<comment type="caution">
    <text evidence="2">The sequence shown here is derived from an EMBL/GenBank/DDBJ whole genome shotgun (WGS) entry which is preliminary data.</text>
</comment>
<feature type="transmembrane region" description="Helical" evidence="1">
    <location>
        <begin position="26"/>
        <end position="49"/>
    </location>
</feature>
<reference evidence="2 3" key="1">
    <citation type="journal article" date="2020" name="BMC Genomics">
        <title>Intraspecific diversification of the crop wild relative Brassica cretica Lam. using demographic model selection.</title>
        <authorList>
            <person name="Kioukis A."/>
            <person name="Michalopoulou V.A."/>
            <person name="Briers L."/>
            <person name="Pirintsos S."/>
            <person name="Studholme D.J."/>
            <person name="Pavlidis P."/>
            <person name="Sarris P.F."/>
        </authorList>
    </citation>
    <scope>NUCLEOTIDE SEQUENCE [LARGE SCALE GENOMIC DNA]</scope>
    <source>
        <strain evidence="3">cv. PFS-1207/04</strain>
    </source>
</reference>
<evidence type="ECO:0000313" key="3">
    <source>
        <dbReference type="Proteomes" id="UP000266723"/>
    </source>
</evidence>
<evidence type="ECO:0000256" key="1">
    <source>
        <dbReference type="SAM" id="Phobius"/>
    </source>
</evidence>
<organism evidence="2 3">
    <name type="scientific">Brassica cretica</name>
    <name type="common">Mustard</name>
    <dbReference type="NCBI Taxonomy" id="69181"/>
    <lineage>
        <taxon>Eukaryota</taxon>
        <taxon>Viridiplantae</taxon>
        <taxon>Streptophyta</taxon>
        <taxon>Embryophyta</taxon>
        <taxon>Tracheophyta</taxon>
        <taxon>Spermatophyta</taxon>
        <taxon>Magnoliopsida</taxon>
        <taxon>eudicotyledons</taxon>
        <taxon>Gunneridae</taxon>
        <taxon>Pentapetalae</taxon>
        <taxon>rosids</taxon>
        <taxon>malvids</taxon>
        <taxon>Brassicales</taxon>
        <taxon>Brassicaceae</taxon>
        <taxon>Brassiceae</taxon>
        <taxon>Brassica</taxon>
    </lineage>
</organism>
<accession>A0ABQ7BCB0</accession>
<protein>
    <submittedName>
        <fullName evidence="2">Uncharacterized protein</fullName>
    </submittedName>
</protein>
<keyword evidence="1" id="KW-1133">Transmembrane helix</keyword>
<dbReference type="Proteomes" id="UP000266723">
    <property type="component" value="Unassembled WGS sequence"/>
</dbReference>
<keyword evidence="3" id="KW-1185">Reference proteome</keyword>
<sequence>MEFGDGRVVSEKTWEGARFRRTPFDFVALFTTTTVTSFSLSVLILFFFVGRAGGREQRRQYTVVPRAGMSLVKICVGFTSSPPPHWCDIAATPVKRDAAVVQAGGGVVVVRWRCGGD</sequence>
<gene>
    <name evidence="2" type="ORF">DY000_02042713</name>
</gene>
<dbReference type="EMBL" id="QGKV02001507">
    <property type="protein sequence ID" value="KAF3529937.1"/>
    <property type="molecule type" value="Genomic_DNA"/>
</dbReference>
<name>A0ABQ7BCB0_BRACR</name>
<keyword evidence="1" id="KW-0812">Transmembrane</keyword>
<evidence type="ECO:0000313" key="2">
    <source>
        <dbReference type="EMBL" id="KAF3529937.1"/>
    </source>
</evidence>
<proteinExistence type="predicted"/>
<keyword evidence="1" id="KW-0472">Membrane</keyword>